<reference evidence="1 2" key="1">
    <citation type="submission" date="2018-06" db="EMBL/GenBank/DDBJ databases">
        <title>Comparative genomics of Brasilonema spp. strains.</title>
        <authorList>
            <person name="Alvarenga D.O."/>
            <person name="Fiore M.F."/>
            <person name="Varani A.M."/>
        </authorList>
    </citation>
    <scope>NUCLEOTIDE SEQUENCE [LARGE SCALE GENOMIC DNA]</scope>
    <source>
        <strain evidence="1 2">CENA114</strain>
    </source>
</reference>
<dbReference type="Proteomes" id="UP000503129">
    <property type="component" value="Chromosome"/>
</dbReference>
<organism evidence="1 2">
    <name type="scientific">Brasilonema sennae CENA114</name>
    <dbReference type="NCBI Taxonomy" id="415709"/>
    <lineage>
        <taxon>Bacteria</taxon>
        <taxon>Bacillati</taxon>
        <taxon>Cyanobacteriota</taxon>
        <taxon>Cyanophyceae</taxon>
        <taxon>Nostocales</taxon>
        <taxon>Scytonemataceae</taxon>
        <taxon>Brasilonema</taxon>
        <taxon>Bromeliae group (in: Brasilonema)</taxon>
    </lineage>
</organism>
<dbReference type="EMBL" id="CP030118">
    <property type="protein sequence ID" value="QDL09274.1"/>
    <property type="molecule type" value="Genomic_DNA"/>
</dbReference>
<gene>
    <name evidence="1" type="ORF">DP114_16410</name>
</gene>
<protein>
    <submittedName>
        <fullName evidence="1">Uncharacterized protein</fullName>
    </submittedName>
</protein>
<evidence type="ECO:0000313" key="2">
    <source>
        <dbReference type="Proteomes" id="UP000503129"/>
    </source>
</evidence>
<sequence length="84" mass="9805">MIITQISTFKVQILGSNNVDTRSVKRMGKAHAALTTERSGRSPPAYRPRLFPNQQLMQRLKKNWRQVVLSREENQANRLRRTND</sequence>
<proteinExistence type="predicted"/>
<dbReference type="KEGG" id="bsen:DP114_16410"/>
<evidence type="ECO:0000313" key="1">
    <source>
        <dbReference type="EMBL" id="QDL09274.1"/>
    </source>
</evidence>
<keyword evidence="2" id="KW-1185">Reference proteome</keyword>
<accession>A0A856MG78</accession>
<name>A0A856MG78_9CYAN</name>
<dbReference type="AlphaFoldDB" id="A0A856MG78"/>